<protein>
    <submittedName>
        <fullName evidence="2">Similar to CHIT1: Chitotriosidase-1 (Homo sapiens)</fullName>
    </submittedName>
</protein>
<dbReference type="OrthoDB" id="76388at2759"/>
<proteinExistence type="predicted"/>
<dbReference type="PANTHER" id="PTHR11177">
    <property type="entry name" value="CHITINASE"/>
    <property type="match status" value="1"/>
</dbReference>
<gene>
    <name evidence="2" type="ORF">HICCMSTLAB_LOCUS7004</name>
</gene>
<dbReference type="InterPro" id="IPR050314">
    <property type="entry name" value="Glycosyl_Hydrlase_18"/>
</dbReference>
<dbReference type="EMBL" id="CAJNRD030001120">
    <property type="protein sequence ID" value="CAG5093678.1"/>
    <property type="molecule type" value="Genomic_DNA"/>
</dbReference>
<evidence type="ECO:0000259" key="1">
    <source>
        <dbReference type="PROSITE" id="PS51910"/>
    </source>
</evidence>
<dbReference type="GO" id="GO:0004568">
    <property type="term" value="F:chitinase activity"/>
    <property type="evidence" value="ECO:0007669"/>
    <property type="project" value="TreeGrafter"/>
</dbReference>
<dbReference type="PROSITE" id="PS51910">
    <property type="entry name" value="GH18_2"/>
    <property type="match status" value="1"/>
</dbReference>
<dbReference type="GO" id="GO:0005975">
    <property type="term" value="P:carbohydrate metabolic process"/>
    <property type="evidence" value="ECO:0007669"/>
    <property type="project" value="InterPro"/>
</dbReference>
<dbReference type="PANTHER" id="PTHR11177:SF317">
    <property type="entry name" value="CHITINASE 12-RELATED"/>
    <property type="match status" value="1"/>
</dbReference>
<dbReference type="Proteomes" id="UP000786811">
    <property type="component" value="Unassembled WGS sequence"/>
</dbReference>
<dbReference type="GO" id="GO:0006032">
    <property type="term" value="P:chitin catabolic process"/>
    <property type="evidence" value="ECO:0007669"/>
    <property type="project" value="TreeGrafter"/>
</dbReference>
<dbReference type="SUPFAM" id="SSF51445">
    <property type="entry name" value="(Trans)glycosidases"/>
    <property type="match status" value="1"/>
</dbReference>
<feature type="domain" description="GH18" evidence="1">
    <location>
        <begin position="1"/>
        <end position="72"/>
    </location>
</feature>
<dbReference type="GO" id="GO:0005576">
    <property type="term" value="C:extracellular region"/>
    <property type="evidence" value="ECO:0007669"/>
    <property type="project" value="TreeGrafter"/>
</dbReference>
<reference evidence="2" key="1">
    <citation type="submission" date="2021-04" db="EMBL/GenBank/DDBJ databases">
        <authorList>
            <person name="Chebbi M.A.C M."/>
        </authorList>
    </citation>
    <scope>NUCLEOTIDE SEQUENCE</scope>
</reference>
<dbReference type="InterPro" id="IPR017853">
    <property type="entry name" value="GH"/>
</dbReference>
<dbReference type="InterPro" id="IPR001223">
    <property type="entry name" value="Glyco_hydro18_cat"/>
</dbReference>
<name>A0A8J2HCJ1_COTCN</name>
<dbReference type="GO" id="GO:0008061">
    <property type="term" value="F:chitin binding"/>
    <property type="evidence" value="ECO:0007669"/>
    <property type="project" value="TreeGrafter"/>
</dbReference>
<dbReference type="AlphaFoldDB" id="A0A8J2HCJ1"/>
<sequence>MPEDIQPELCTHIIYAFGWLKKNKLTSFESNDETKDGKIGLYDKMMTLKKANPSLKILLAIGKYFLSVRIFE</sequence>
<comment type="caution">
    <text evidence="2">The sequence shown here is derived from an EMBL/GenBank/DDBJ whole genome shotgun (WGS) entry which is preliminary data.</text>
</comment>
<accession>A0A8J2HCJ1</accession>
<dbReference type="Gene3D" id="3.20.20.80">
    <property type="entry name" value="Glycosidases"/>
    <property type="match status" value="1"/>
</dbReference>
<keyword evidence="3" id="KW-1185">Reference proteome</keyword>
<evidence type="ECO:0000313" key="3">
    <source>
        <dbReference type="Proteomes" id="UP000786811"/>
    </source>
</evidence>
<organism evidence="2 3">
    <name type="scientific">Cotesia congregata</name>
    <name type="common">Parasitoid wasp</name>
    <name type="synonym">Apanteles congregatus</name>
    <dbReference type="NCBI Taxonomy" id="51543"/>
    <lineage>
        <taxon>Eukaryota</taxon>
        <taxon>Metazoa</taxon>
        <taxon>Ecdysozoa</taxon>
        <taxon>Arthropoda</taxon>
        <taxon>Hexapoda</taxon>
        <taxon>Insecta</taxon>
        <taxon>Pterygota</taxon>
        <taxon>Neoptera</taxon>
        <taxon>Endopterygota</taxon>
        <taxon>Hymenoptera</taxon>
        <taxon>Apocrita</taxon>
        <taxon>Ichneumonoidea</taxon>
        <taxon>Braconidae</taxon>
        <taxon>Microgastrinae</taxon>
        <taxon>Cotesia</taxon>
    </lineage>
</organism>
<dbReference type="Pfam" id="PF00704">
    <property type="entry name" value="Glyco_hydro_18"/>
    <property type="match status" value="1"/>
</dbReference>
<evidence type="ECO:0000313" key="2">
    <source>
        <dbReference type="EMBL" id="CAG5093678.1"/>
    </source>
</evidence>